<keyword evidence="2" id="KW-1185">Reference proteome</keyword>
<reference evidence="1" key="1">
    <citation type="journal article" date="2023" name="bioRxiv">
        <title>Improved chromosome-level genome assembly for marigold (Tagetes erecta).</title>
        <authorList>
            <person name="Jiang F."/>
            <person name="Yuan L."/>
            <person name="Wang S."/>
            <person name="Wang H."/>
            <person name="Xu D."/>
            <person name="Wang A."/>
            <person name="Fan W."/>
        </authorList>
    </citation>
    <scope>NUCLEOTIDE SEQUENCE</scope>
    <source>
        <strain evidence="1">WSJ</strain>
        <tissue evidence="1">Leaf</tissue>
    </source>
</reference>
<name>A0AAD8LBP1_TARER</name>
<accession>A0AAD8LBP1</accession>
<organism evidence="1 2">
    <name type="scientific">Tagetes erecta</name>
    <name type="common">African marigold</name>
    <dbReference type="NCBI Taxonomy" id="13708"/>
    <lineage>
        <taxon>Eukaryota</taxon>
        <taxon>Viridiplantae</taxon>
        <taxon>Streptophyta</taxon>
        <taxon>Embryophyta</taxon>
        <taxon>Tracheophyta</taxon>
        <taxon>Spermatophyta</taxon>
        <taxon>Magnoliopsida</taxon>
        <taxon>eudicotyledons</taxon>
        <taxon>Gunneridae</taxon>
        <taxon>Pentapetalae</taxon>
        <taxon>asterids</taxon>
        <taxon>campanulids</taxon>
        <taxon>Asterales</taxon>
        <taxon>Asteraceae</taxon>
        <taxon>Asteroideae</taxon>
        <taxon>Heliantheae alliance</taxon>
        <taxon>Tageteae</taxon>
        <taxon>Tagetes</taxon>
    </lineage>
</organism>
<dbReference type="AlphaFoldDB" id="A0AAD8LBP1"/>
<protein>
    <submittedName>
        <fullName evidence="1">Uncharacterized protein</fullName>
    </submittedName>
</protein>
<gene>
    <name evidence="1" type="ORF">QVD17_01195</name>
</gene>
<evidence type="ECO:0000313" key="2">
    <source>
        <dbReference type="Proteomes" id="UP001229421"/>
    </source>
</evidence>
<dbReference type="EMBL" id="JAUHHV010000001">
    <property type="protein sequence ID" value="KAK1435432.1"/>
    <property type="molecule type" value="Genomic_DNA"/>
</dbReference>
<evidence type="ECO:0000313" key="1">
    <source>
        <dbReference type="EMBL" id="KAK1435432.1"/>
    </source>
</evidence>
<sequence>MIFYDTENCLLEDGATKTKDRENGRWGLGVWIKRGHHPPIKILRNPQTQILCFVVNYTYIPNPKLLSRACGKRTF</sequence>
<dbReference type="Proteomes" id="UP001229421">
    <property type="component" value="Unassembled WGS sequence"/>
</dbReference>
<proteinExistence type="predicted"/>
<comment type="caution">
    <text evidence="1">The sequence shown here is derived from an EMBL/GenBank/DDBJ whole genome shotgun (WGS) entry which is preliminary data.</text>
</comment>